<dbReference type="EMBL" id="WVIE01000002">
    <property type="protein sequence ID" value="NDJ16110.1"/>
    <property type="molecule type" value="Genomic_DNA"/>
</dbReference>
<dbReference type="InterPro" id="IPR032466">
    <property type="entry name" value="Metal_Hydrolase"/>
</dbReference>
<evidence type="ECO:0000256" key="2">
    <source>
        <dbReference type="ARBA" id="ARBA00022723"/>
    </source>
</evidence>
<comment type="caution">
    <text evidence="8">The sequence shown here is derived from an EMBL/GenBank/DDBJ whole genome shotgun (WGS) entry which is preliminary data.</text>
</comment>
<feature type="binding site" evidence="6">
    <location>
        <begin position="342"/>
        <end position="344"/>
    </location>
    <ligand>
        <name>substrate</name>
    </ligand>
</feature>
<comment type="cofactor">
    <cofactor evidence="7">
        <name>a divalent metal cation</name>
        <dbReference type="ChEBI" id="CHEBI:60240"/>
    </cofactor>
    <text evidence="7">Binds 1 divalent metal cation per subunit.</text>
</comment>
<evidence type="ECO:0000256" key="6">
    <source>
        <dbReference type="PIRSR" id="PIRSR038994-2"/>
    </source>
</evidence>
<keyword evidence="2 7" id="KW-0479">Metal-binding</keyword>
<comment type="similarity">
    <text evidence="1 4">Belongs to the metallo-dependent hydrolases superfamily. NagA family.</text>
</comment>
<dbReference type="AlphaFoldDB" id="A0A8J7Z602"/>
<proteinExistence type="inferred from homology"/>
<gene>
    <name evidence="8" type="ORF">GS601_02215</name>
</gene>
<evidence type="ECO:0000256" key="3">
    <source>
        <dbReference type="ARBA" id="ARBA00022801"/>
    </source>
</evidence>
<reference evidence="8" key="1">
    <citation type="submission" date="2019-12" db="EMBL/GenBank/DDBJ databases">
        <title>High-Quality draft genome sequences of three cyanobacteria isolated from the limestone walls of the Old Cathedral of Coimbra.</title>
        <authorList>
            <person name="Tiago I."/>
            <person name="Soares F."/>
            <person name="Portugal A."/>
        </authorList>
    </citation>
    <scope>NUCLEOTIDE SEQUENCE</scope>
    <source>
        <strain evidence="8">A</strain>
    </source>
</reference>
<feature type="active site" description="Proton donor/acceptor" evidence="5">
    <location>
        <position position="309"/>
    </location>
</feature>
<keyword evidence="3 4" id="KW-0378">Hydrolase</keyword>
<feature type="binding site" evidence="7">
    <location>
        <position position="222"/>
    </location>
    <ligand>
        <name>Zn(2+)</name>
        <dbReference type="ChEBI" id="CHEBI:29105"/>
    </ligand>
</feature>
<evidence type="ECO:0000256" key="4">
    <source>
        <dbReference type="PIRNR" id="PIRNR038994"/>
    </source>
</evidence>
<evidence type="ECO:0000256" key="1">
    <source>
        <dbReference type="ARBA" id="ARBA00010716"/>
    </source>
</evidence>
<dbReference type="GO" id="GO:0008448">
    <property type="term" value="F:N-acetylglucosamine-6-phosphate deacetylase activity"/>
    <property type="evidence" value="ECO:0007669"/>
    <property type="project" value="InterPro"/>
</dbReference>
<name>A0A8J7Z602_9CYAN</name>
<feature type="binding site" evidence="6">
    <location>
        <position position="254"/>
    </location>
    <ligand>
        <name>substrate</name>
    </ligand>
</feature>
<feature type="binding site" evidence="7">
    <location>
        <position position="243"/>
    </location>
    <ligand>
        <name>Zn(2+)</name>
        <dbReference type="ChEBI" id="CHEBI:29105"/>
    </ligand>
</feature>
<dbReference type="Gene3D" id="3.20.20.140">
    <property type="entry name" value="Metal-dependent hydrolases"/>
    <property type="match status" value="1"/>
</dbReference>
<sequence length="413" mass="44616">MTDSFLIINARVPHFQGLQDIWVRDGVIRALHNSKENADHPVASTVRSTDLPILDVAGDWVSLGGVDLQINGALGLAFPDLNFQNIHSLDAICQFLWSQGVDGFLPTIVTTSIENIQRSLAALSTKCTLKRNGAAPPTKSAAYSDPTSQILGVHLEGPFLNPQKRGAHPEKHLLPLSVEQIKRVLGDYGSVVKVITLAPELDPTGDAIAYLRSLDITVSLGHSQATTTQAQQAFAQGASLVTHAFNAMPSLHHREPGLLGAAISAGHNNRGTPPVQCSLIADGQHVSTIMMDILLRASRYDEGIFLVSDALAPLGLPDGRYPWDDREIEVINGTARLLDGTLSGTTLPLLVGVQNLVRWQICEVEAAIALATTAPRRAIALPSSYLHQPAHLLRWGIDADSHHLTWQRITPKF</sequence>
<keyword evidence="9" id="KW-1185">Reference proteome</keyword>
<evidence type="ECO:0000256" key="5">
    <source>
        <dbReference type="PIRSR" id="PIRSR038994-1"/>
    </source>
</evidence>
<dbReference type="GO" id="GO:0006046">
    <property type="term" value="P:N-acetylglucosamine catabolic process"/>
    <property type="evidence" value="ECO:0007669"/>
    <property type="project" value="TreeGrafter"/>
</dbReference>
<dbReference type="GO" id="GO:0046872">
    <property type="term" value="F:metal ion binding"/>
    <property type="evidence" value="ECO:0007669"/>
    <property type="project" value="UniProtKB-KW"/>
</dbReference>
<dbReference type="PANTHER" id="PTHR11113:SF14">
    <property type="entry name" value="N-ACETYLGLUCOSAMINE-6-PHOSPHATE DEACETYLASE"/>
    <property type="match status" value="1"/>
</dbReference>
<feature type="binding site" evidence="6">
    <location>
        <begin position="246"/>
        <end position="247"/>
    </location>
    <ligand>
        <name>substrate</name>
    </ligand>
</feature>
<feature type="binding site" evidence="7">
    <location>
        <position position="156"/>
    </location>
    <ligand>
        <name>Zn(2+)</name>
        <dbReference type="ChEBI" id="CHEBI:29105"/>
    </ligand>
</feature>
<evidence type="ECO:0000313" key="8">
    <source>
        <dbReference type="EMBL" id="NDJ16110.1"/>
    </source>
</evidence>
<dbReference type="RefSeq" id="WP_162421625.1">
    <property type="nucleotide sequence ID" value="NZ_WVIE01000002.1"/>
</dbReference>
<protein>
    <submittedName>
        <fullName evidence="8">N-acetylglucosamine-6-phosphate deacetylase</fullName>
    </submittedName>
</protein>
<keyword evidence="4" id="KW-0119">Carbohydrate metabolism</keyword>
<feature type="binding site" evidence="6">
    <location>
        <position position="167"/>
    </location>
    <ligand>
        <name>substrate</name>
    </ligand>
</feature>
<dbReference type="PANTHER" id="PTHR11113">
    <property type="entry name" value="N-ACETYLGLUCOSAMINE-6-PHOSPHATE DEACETYLASE"/>
    <property type="match status" value="1"/>
</dbReference>
<dbReference type="InterPro" id="IPR003764">
    <property type="entry name" value="GlcNAc_6-P_deAcase"/>
</dbReference>
<dbReference type="SUPFAM" id="SSF51556">
    <property type="entry name" value="Metallo-dependent hydrolases"/>
    <property type="match status" value="1"/>
</dbReference>
<dbReference type="Proteomes" id="UP000646053">
    <property type="component" value="Unassembled WGS sequence"/>
</dbReference>
<organism evidence="8 9">
    <name type="scientific">Myxacorys almedinensis A</name>
    <dbReference type="NCBI Taxonomy" id="2690445"/>
    <lineage>
        <taxon>Bacteria</taxon>
        <taxon>Bacillati</taxon>
        <taxon>Cyanobacteriota</taxon>
        <taxon>Cyanophyceae</taxon>
        <taxon>Leptolyngbyales</taxon>
        <taxon>Leptolyngbyaceae</taxon>
        <taxon>Myxacorys</taxon>
        <taxon>Myxacorys almedinensis</taxon>
    </lineage>
</organism>
<dbReference type="PIRSF" id="PIRSF038994">
    <property type="entry name" value="NagA"/>
    <property type="match status" value="1"/>
</dbReference>
<feature type="binding site" evidence="6">
    <location>
        <position position="285"/>
    </location>
    <ligand>
        <name>substrate</name>
    </ligand>
</feature>
<evidence type="ECO:0000313" key="9">
    <source>
        <dbReference type="Proteomes" id="UP000646053"/>
    </source>
</evidence>
<accession>A0A8J7Z602</accession>
<evidence type="ECO:0000256" key="7">
    <source>
        <dbReference type="PIRSR" id="PIRSR038994-3"/>
    </source>
</evidence>